<dbReference type="Gene3D" id="3.40.50.150">
    <property type="entry name" value="Vaccinia Virus protein VP39"/>
    <property type="match status" value="1"/>
</dbReference>
<organism evidence="3 4">
    <name type="scientific">Tenacibaculum lutimaris</name>
    <dbReference type="NCBI Taxonomy" id="285258"/>
    <lineage>
        <taxon>Bacteria</taxon>
        <taxon>Pseudomonadati</taxon>
        <taxon>Bacteroidota</taxon>
        <taxon>Flavobacteriia</taxon>
        <taxon>Flavobacteriales</taxon>
        <taxon>Flavobacteriaceae</taxon>
        <taxon>Tenacibaculum</taxon>
    </lineage>
</organism>
<dbReference type="AlphaFoldDB" id="A0A420E1T1"/>
<dbReference type="Pfam" id="PF18096">
    <property type="entry name" value="Thump_like"/>
    <property type="match status" value="1"/>
</dbReference>
<evidence type="ECO:0000259" key="1">
    <source>
        <dbReference type="Pfam" id="PF18096"/>
    </source>
</evidence>
<dbReference type="Pfam" id="PF22013">
    <property type="entry name" value="PG_1098_Fer"/>
    <property type="match status" value="1"/>
</dbReference>
<keyword evidence="3" id="KW-0489">Methyltransferase</keyword>
<keyword evidence="4" id="KW-1185">Reference proteome</keyword>
<dbReference type="InterPro" id="IPR029063">
    <property type="entry name" value="SAM-dependent_MTases_sf"/>
</dbReference>
<dbReference type="Pfam" id="PF03602">
    <property type="entry name" value="Cons_hypoth95"/>
    <property type="match status" value="1"/>
</dbReference>
<name>A0A420E1T1_9FLAO</name>
<dbReference type="RefSeq" id="WP_120186722.1">
    <property type="nucleotide sequence ID" value="NZ_RAQM01000008.1"/>
</dbReference>
<dbReference type="EMBL" id="RAQM01000008">
    <property type="protein sequence ID" value="RKF03853.1"/>
    <property type="molecule type" value="Genomic_DNA"/>
</dbReference>
<proteinExistence type="predicted"/>
<evidence type="ECO:0000313" key="3">
    <source>
        <dbReference type="EMBL" id="RKF03853.1"/>
    </source>
</evidence>
<dbReference type="SUPFAM" id="SSF53335">
    <property type="entry name" value="S-adenosyl-L-methionine-dependent methyltransferases"/>
    <property type="match status" value="1"/>
</dbReference>
<comment type="caution">
    <text evidence="3">The sequence shown here is derived from an EMBL/GenBank/DDBJ whole genome shotgun (WGS) entry which is preliminary data.</text>
</comment>
<evidence type="ECO:0000259" key="2">
    <source>
        <dbReference type="Pfam" id="PF22013"/>
    </source>
</evidence>
<dbReference type="GO" id="GO:0008168">
    <property type="term" value="F:methyltransferase activity"/>
    <property type="evidence" value="ECO:0007669"/>
    <property type="project" value="UniProtKB-KW"/>
</dbReference>
<protein>
    <submittedName>
        <fullName evidence="3">Putative methyltransferase</fullName>
    </submittedName>
</protein>
<dbReference type="Proteomes" id="UP000285780">
    <property type="component" value="Unassembled WGS sequence"/>
</dbReference>
<feature type="domain" description="PG-1098 ferredoxin-like" evidence="2">
    <location>
        <begin position="277"/>
        <end position="320"/>
    </location>
</feature>
<accession>A0A420E1T1</accession>
<dbReference type="Gene3D" id="1.10.10.1110">
    <property type="entry name" value="Methyltransferase PG1098, N-terminal domain"/>
    <property type="match status" value="1"/>
</dbReference>
<feature type="domain" description="THUMP-like" evidence="1">
    <location>
        <begin position="321"/>
        <end position="389"/>
    </location>
</feature>
<dbReference type="InterPro" id="IPR041497">
    <property type="entry name" value="Thump-like"/>
</dbReference>
<sequence>MNKNILHTEVQNYINENLHANIEELIFKGSPFKDITIQELANQLVAKQKSEKKLPTWFTSQNIYYPAKISIEQTSSEITANYKSNLLLGNSIIDITGGFGVDCLAFSKNFKEVIHCEINNDLSEIVAHNYKELGISNIQTIATDGLEYLKNTSQKFDCIYIDPSRRSDIKGKVFLLKDCLPNVPENLDFLFEKSDTILIKNSPILDITSTINELKFVKEIHIVAVNNEVKELLFLLKKEFEDLVKVKTFNLLKNRKQSFYFYLKSDIDFEYSLPQKYLYEPNAAILKSGGFNEVASQLKIYKLHQHSHLYTSDELIEDFPGRIFEIISVFSYNKKKLKREIIVDKANITTRNFPKTVAQIRKETKLKDGGDTFLFFSTNLKNELIVINCVKTNTQ</sequence>
<evidence type="ECO:0000313" key="4">
    <source>
        <dbReference type="Proteomes" id="UP000285780"/>
    </source>
</evidence>
<dbReference type="InterPro" id="IPR054168">
    <property type="entry name" value="PG_1098_Fer"/>
</dbReference>
<reference evidence="3 4" key="1">
    <citation type="submission" date="2018-09" db="EMBL/GenBank/DDBJ databases">
        <title>Genomic Encyclopedia of Archaeal and Bacterial Type Strains, Phase II (KMG-II): from individual species to whole genera.</title>
        <authorList>
            <person name="Goeker M."/>
        </authorList>
    </citation>
    <scope>NUCLEOTIDE SEQUENCE [LARGE SCALE GENOMIC DNA]</scope>
    <source>
        <strain evidence="3 4">DSM 16505</strain>
    </source>
</reference>
<gene>
    <name evidence="3" type="ORF">C8N26_1481</name>
</gene>
<dbReference type="CDD" id="cd02440">
    <property type="entry name" value="AdoMet_MTases"/>
    <property type="match status" value="1"/>
</dbReference>
<dbReference type="GO" id="GO:0032259">
    <property type="term" value="P:methylation"/>
    <property type="evidence" value="ECO:0007669"/>
    <property type="project" value="UniProtKB-KW"/>
</dbReference>
<keyword evidence="3" id="KW-0808">Transferase</keyword>